<accession>A0A1E5UH73</accession>
<evidence type="ECO:0000256" key="4">
    <source>
        <dbReference type="PROSITE-ProRule" id="PRU00339"/>
    </source>
</evidence>
<dbReference type="GO" id="GO:0003700">
    <property type="term" value="F:DNA-binding transcription factor activity"/>
    <property type="evidence" value="ECO:0007669"/>
    <property type="project" value="InterPro"/>
</dbReference>
<sequence>MKRIHFILIFLCPFLLFSQSKKGFKIPDSLKNKSTQYIYNAYQDAYQIDNEQAEFYANVILSKGKKDNNKDLLYDGYYKIARIKNLKGENGHPYADSLIALVKNKTYKNYPSNAYIIKGILYNNEGKYKDALDQYSIALKYSPKDDQEFFYRIKLLIGILKTATEEYKEALPLFKEYHEYQIAKIGTRHEDKGAYIGSIFSLANIYAKCEQYGKSNELIALGIKECKKYKIYSQYNYLIMLKGINNYYLKNLPLSLRYLQSAERLLRKNKDYSNLSILYYFIGKVKHESHQEDEAIRYLIQSDSISYAIQDYNPVSRDGYEIIIDYYKKKGDIKNQLKYINQLIYADSAIAKTQKNLSKEIFKKYDTALLIKEKEGLIKTLNNRNSIYIWFILFLIICSGLFIYIIIENRKKIKKYEKHAKELLEKIDHRKIIITENEPFNAPKQDEEENKNHISSHPKFQNIIQKIEIFEKNHSFLRKNITLDSLSKEFDTNRDYLSKLINELKGKNFTQYLNELRINYIVSELKTNEKMRKYTIAAISEEIGFNNSETFTNAFKKITGTLPSYYIKLLNEER</sequence>
<dbReference type="RefSeq" id="WP_069797057.1">
    <property type="nucleotide sequence ID" value="NZ_CP034157.1"/>
</dbReference>
<dbReference type="SUPFAM" id="SSF46689">
    <property type="entry name" value="Homeodomain-like"/>
    <property type="match status" value="1"/>
</dbReference>
<dbReference type="SMART" id="SM00342">
    <property type="entry name" value="HTH_ARAC"/>
    <property type="match status" value="1"/>
</dbReference>
<dbReference type="SMART" id="SM00028">
    <property type="entry name" value="TPR"/>
    <property type="match status" value="1"/>
</dbReference>
<dbReference type="Proteomes" id="UP000095601">
    <property type="component" value="Unassembled WGS sequence"/>
</dbReference>
<keyword evidence="5" id="KW-0472">Membrane</keyword>
<dbReference type="PROSITE" id="PS50293">
    <property type="entry name" value="TPR_REGION"/>
    <property type="match status" value="1"/>
</dbReference>
<keyword evidence="1" id="KW-0805">Transcription regulation</keyword>
<feature type="transmembrane region" description="Helical" evidence="5">
    <location>
        <begin position="387"/>
        <end position="407"/>
    </location>
</feature>
<evidence type="ECO:0000259" key="6">
    <source>
        <dbReference type="PROSITE" id="PS01124"/>
    </source>
</evidence>
<dbReference type="PANTHER" id="PTHR43280:SF2">
    <property type="entry name" value="HTH-TYPE TRANSCRIPTIONAL REGULATOR EXSA"/>
    <property type="match status" value="1"/>
</dbReference>
<dbReference type="PROSITE" id="PS50005">
    <property type="entry name" value="TPR"/>
    <property type="match status" value="1"/>
</dbReference>
<gene>
    <name evidence="7" type="ORF">BHF72_1397</name>
</gene>
<keyword evidence="3" id="KW-0804">Transcription</keyword>
<dbReference type="Gene3D" id="1.25.40.10">
    <property type="entry name" value="Tetratricopeptide repeat domain"/>
    <property type="match status" value="1"/>
</dbReference>
<dbReference type="PANTHER" id="PTHR43280">
    <property type="entry name" value="ARAC-FAMILY TRANSCRIPTIONAL REGULATOR"/>
    <property type="match status" value="1"/>
</dbReference>
<organism evidence="7 8">
    <name type="scientific">Cloacibacterium normanense</name>
    <dbReference type="NCBI Taxonomy" id="237258"/>
    <lineage>
        <taxon>Bacteria</taxon>
        <taxon>Pseudomonadati</taxon>
        <taxon>Bacteroidota</taxon>
        <taxon>Flavobacteriia</taxon>
        <taxon>Flavobacteriales</taxon>
        <taxon>Weeksellaceae</taxon>
    </lineage>
</organism>
<keyword evidence="2" id="KW-0238">DNA-binding</keyword>
<dbReference type="EMBL" id="MKGI01000011">
    <property type="protein sequence ID" value="OEL12209.1"/>
    <property type="molecule type" value="Genomic_DNA"/>
</dbReference>
<dbReference type="GO" id="GO:0043565">
    <property type="term" value="F:sequence-specific DNA binding"/>
    <property type="evidence" value="ECO:0007669"/>
    <property type="project" value="InterPro"/>
</dbReference>
<dbReference type="PATRIC" id="fig|237258.4.peg.1351"/>
<dbReference type="InterPro" id="IPR011990">
    <property type="entry name" value="TPR-like_helical_dom_sf"/>
</dbReference>
<evidence type="ECO:0000313" key="8">
    <source>
        <dbReference type="Proteomes" id="UP000095601"/>
    </source>
</evidence>
<evidence type="ECO:0000256" key="3">
    <source>
        <dbReference type="ARBA" id="ARBA00023163"/>
    </source>
</evidence>
<dbReference type="PROSITE" id="PS01124">
    <property type="entry name" value="HTH_ARAC_FAMILY_2"/>
    <property type="match status" value="1"/>
</dbReference>
<reference evidence="7 8" key="1">
    <citation type="submission" date="2016-09" db="EMBL/GenBank/DDBJ databases">
        <authorList>
            <person name="Capua I."/>
            <person name="De Benedictis P."/>
            <person name="Joannis T."/>
            <person name="Lombin L.H."/>
            <person name="Cattoli G."/>
        </authorList>
    </citation>
    <scope>NUCLEOTIDE SEQUENCE [LARGE SCALE GENOMIC DNA]</scope>
    <source>
        <strain evidence="7 8">NRS-1</strain>
    </source>
</reference>
<protein>
    <submittedName>
        <fullName evidence="7">Helix-turn-helix domain protein</fullName>
    </submittedName>
</protein>
<evidence type="ECO:0000313" key="7">
    <source>
        <dbReference type="EMBL" id="OEL12209.1"/>
    </source>
</evidence>
<name>A0A1E5UH73_9FLAO</name>
<comment type="caution">
    <text evidence="7">The sequence shown here is derived from an EMBL/GenBank/DDBJ whole genome shotgun (WGS) entry which is preliminary data.</text>
</comment>
<feature type="repeat" description="TPR" evidence="4">
    <location>
        <begin position="112"/>
        <end position="145"/>
    </location>
</feature>
<keyword evidence="5" id="KW-0812">Transmembrane</keyword>
<dbReference type="InterPro" id="IPR009057">
    <property type="entry name" value="Homeodomain-like_sf"/>
</dbReference>
<keyword evidence="4" id="KW-0802">TPR repeat</keyword>
<dbReference type="SUPFAM" id="SSF48452">
    <property type="entry name" value="TPR-like"/>
    <property type="match status" value="2"/>
</dbReference>
<dbReference type="InterPro" id="IPR019734">
    <property type="entry name" value="TPR_rpt"/>
</dbReference>
<keyword evidence="8" id="KW-1185">Reference proteome</keyword>
<feature type="domain" description="HTH araC/xylS-type" evidence="6">
    <location>
        <begin position="461"/>
        <end position="569"/>
    </location>
</feature>
<dbReference type="OrthoDB" id="5295174at2"/>
<dbReference type="AlphaFoldDB" id="A0A1E5UH73"/>
<dbReference type="KEGG" id="cnr:EB819_07550"/>
<keyword evidence="5" id="KW-1133">Transmembrane helix</keyword>
<evidence type="ECO:0000256" key="2">
    <source>
        <dbReference type="ARBA" id="ARBA00023125"/>
    </source>
</evidence>
<proteinExistence type="predicted"/>
<evidence type="ECO:0000256" key="5">
    <source>
        <dbReference type="SAM" id="Phobius"/>
    </source>
</evidence>
<dbReference type="InterPro" id="IPR018060">
    <property type="entry name" value="HTH_AraC"/>
</dbReference>
<dbReference type="Gene3D" id="1.10.10.60">
    <property type="entry name" value="Homeodomain-like"/>
    <property type="match status" value="2"/>
</dbReference>
<dbReference type="STRING" id="237258.SAMN04489756_10915"/>
<dbReference type="Pfam" id="PF12833">
    <property type="entry name" value="HTH_18"/>
    <property type="match status" value="1"/>
</dbReference>
<evidence type="ECO:0000256" key="1">
    <source>
        <dbReference type="ARBA" id="ARBA00023015"/>
    </source>
</evidence>